<comment type="similarity">
    <text evidence="2">Belongs to the UDP-glucose/GDP-mannose dehydrogenase family.</text>
</comment>
<evidence type="ECO:0000259" key="11">
    <source>
        <dbReference type="SMART" id="SM00984"/>
    </source>
</evidence>
<dbReference type="InterPro" id="IPR014027">
    <property type="entry name" value="UDP-Glc/GDP-Man_DH_C"/>
</dbReference>
<dbReference type="PIRSF" id="PIRSF500134">
    <property type="entry name" value="UDPglc_DH_bac"/>
    <property type="match status" value="1"/>
</dbReference>
<feature type="domain" description="UDP-glucose/GDP-mannose dehydrogenase C-terminal" evidence="11">
    <location>
        <begin position="422"/>
        <end position="519"/>
    </location>
</feature>
<dbReference type="InterPro" id="IPR036291">
    <property type="entry name" value="NAD(P)-bd_dom_sf"/>
</dbReference>
<keyword evidence="5 9" id="KW-0520">NAD</keyword>
<dbReference type="GO" id="GO:0006024">
    <property type="term" value="P:glycosaminoglycan biosynthetic process"/>
    <property type="evidence" value="ECO:0007669"/>
    <property type="project" value="TreeGrafter"/>
</dbReference>
<dbReference type="GO" id="GO:0000271">
    <property type="term" value="P:polysaccharide biosynthetic process"/>
    <property type="evidence" value="ECO:0007669"/>
    <property type="project" value="InterPro"/>
</dbReference>
<dbReference type="Gene3D" id="1.20.5.100">
    <property type="entry name" value="Cytochrome c1, transmembrane anchor, C-terminal"/>
    <property type="match status" value="1"/>
</dbReference>
<evidence type="ECO:0000313" key="13">
    <source>
        <dbReference type="Proteomes" id="UP000297814"/>
    </source>
</evidence>
<comment type="caution">
    <text evidence="12">The sequence shown here is derived from an EMBL/GenBank/DDBJ whole genome shotgun (WGS) entry which is preliminary data.</text>
</comment>
<dbReference type="InterPro" id="IPR014026">
    <property type="entry name" value="UDP-Glc/GDP-Man_DH_dimer"/>
</dbReference>
<dbReference type="InterPro" id="IPR017476">
    <property type="entry name" value="UDP-Glc/GDP-Man"/>
</dbReference>
<dbReference type="Pfam" id="PF03721">
    <property type="entry name" value="UDPG_MGDP_dh_N"/>
    <property type="match status" value="2"/>
</dbReference>
<dbReference type="InterPro" id="IPR036220">
    <property type="entry name" value="UDP-Glc/GDP-Man_DH_C_sf"/>
</dbReference>
<dbReference type="InterPro" id="IPR001732">
    <property type="entry name" value="UDP-Glc/GDP-Man_DH_N"/>
</dbReference>
<evidence type="ECO:0000256" key="7">
    <source>
        <dbReference type="PIRSR" id="PIRSR500134-1"/>
    </source>
</evidence>
<evidence type="ECO:0000256" key="6">
    <source>
        <dbReference type="ARBA" id="ARBA00047473"/>
    </source>
</evidence>
<keyword evidence="13" id="KW-1185">Reference proteome</keyword>
<feature type="binding site" evidence="9">
    <location>
        <position position="183"/>
    </location>
    <ligand>
        <name>NAD(+)</name>
        <dbReference type="ChEBI" id="CHEBI:57540"/>
    </ligand>
</feature>
<feature type="binding site" evidence="8">
    <location>
        <position position="310"/>
    </location>
    <ligand>
        <name>substrate</name>
    </ligand>
</feature>
<gene>
    <name evidence="12" type="ORF">BHYA_0087g00170</name>
</gene>
<dbReference type="EMBL" id="PQXK01000087">
    <property type="protein sequence ID" value="TGO37859.1"/>
    <property type="molecule type" value="Genomic_DNA"/>
</dbReference>
<dbReference type="InterPro" id="IPR028356">
    <property type="entry name" value="UDPglc_DH_euk"/>
</dbReference>
<comment type="pathway">
    <text evidence="1">Nucleotide-sugar biosynthesis; UDP-alpha-D-glucuronate biosynthesis; UDP-alpha-D-glucuronate from UDP-alpha-D-glucose: step 1/1.</text>
</comment>
<comment type="catalytic activity">
    <reaction evidence="6">
        <text>UDP-alpha-D-glucose + 2 NAD(+) + H2O = UDP-alpha-D-glucuronate + 2 NADH + 3 H(+)</text>
        <dbReference type="Rhea" id="RHEA:23596"/>
        <dbReference type="ChEBI" id="CHEBI:15377"/>
        <dbReference type="ChEBI" id="CHEBI:15378"/>
        <dbReference type="ChEBI" id="CHEBI:57540"/>
        <dbReference type="ChEBI" id="CHEBI:57945"/>
        <dbReference type="ChEBI" id="CHEBI:58052"/>
        <dbReference type="ChEBI" id="CHEBI:58885"/>
        <dbReference type="EC" id="1.1.1.22"/>
    </reaction>
</comment>
<evidence type="ECO:0000256" key="9">
    <source>
        <dbReference type="PIRSR" id="PIRSR500134-3"/>
    </source>
</evidence>
<evidence type="ECO:0000256" key="10">
    <source>
        <dbReference type="SAM" id="MobiDB-lite"/>
    </source>
</evidence>
<dbReference type="GO" id="GO:0005634">
    <property type="term" value="C:nucleus"/>
    <property type="evidence" value="ECO:0007669"/>
    <property type="project" value="TreeGrafter"/>
</dbReference>
<feature type="binding site" evidence="9">
    <location>
        <position position="97"/>
    </location>
    <ligand>
        <name>NAD(+)</name>
        <dbReference type="ChEBI" id="CHEBI:57540"/>
    </ligand>
</feature>
<dbReference type="PANTHER" id="PTHR11374:SF3">
    <property type="entry name" value="UDP-GLUCOSE 6-DEHYDROGENASE"/>
    <property type="match status" value="1"/>
</dbReference>
<dbReference type="FunFam" id="1.20.5.100:FF:000001">
    <property type="entry name" value="UDP-glucose 6-dehydrogenase"/>
    <property type="match status" value="1"/>
</dbReference>
<feature type="binding site" evidence="9">
    <location>
        <position position="92"/>
    </location>
    <ligand>
        <name>NAD(+)</name>
        <dbReference type="ChEBI" id="CHEBI:57540"/>
    </ligand>
</feature>
<feature type="region of interest" description="Disordered" evidence="10">
    <location>
        <begin position="1"/>
        <end position="26"/>
    </location>
</feature>
<feature type="binding site" evidence="8">
    <location>
        <begin position="355"/>
        <end position="359"/>
    </location>
    <ligand>
        <name>substrate</name>
    </ligand>
</feature>
<dbReference type="SUPFAM" id="SSF52413">
    <property type="entry name" value="UDP-glucose/GDP-mannose dehydrogenase C-terminal domain"/>
    <property type="match status" value="1"/>
</dbReference>
<dbReference type="PANTHER" id="PTHR11374">
    <property type="entry name" value="UDP-GLUCOSE DEHYDROGENASE/UDP-MANNAC DEHYDROGENASE"/>
    <property type="match status" value="1"/>
</dbReference>
<evidence type="ECO:0000313" key="12">
    <source>
        <dbReference type="EMBL" id="TGO37859.1"/>
    </source>
</evidence>
<feature type="active site" description="Nucleophile" evidence="7">
    <location>
        <position position="366"/>
    </location>
</feature>
<organism evidence="12 13">
    <name type="scientific">Botrytis hyacinthi</name>
    <dbReference type="NCBI Taxonomy" id="278943"/>
    <lineage>
        <taxon>Eukaryota</taxon>
        <taxon>Fungi</taxon>
        <taxon>Dikarya</taxon>
        <taxon>Ascomycota</taxon>
        <taxon>Pezizomycotina</taxon>
        <taxon>Leotiomycetes</taxon>
        <taxon>Helotiales</taxon>
        <taxon>Sclerotiniaceae</taxon>
        <taxon>Botrytis</taxon>
    </lineage>
</organism>
<evidence type="ECO:0000256" key="5">
    <source>
        <dbReference type="ARBA" id="ARBA00023027"/>
    </source>
</evidence>
<feature type="binding site" evidence="8">
    <location>
        <position position="429"/>
    </location>
    <ligand>
        <name>substrate</name>
    </ligand>
</feature>
<feature type="compositionally biased region" description="Polar residues" evidence="10">
    <location>
        <begin position="16"/>
        <end position="26"/>
    </location>
</feature>
<dbReference type="GO" id="GO:0003979">
    <property type="term" value="F:UDP-glucose 6-dehydrogenase activity"/>
    <property type="evidence" value="ECO:0007669"/>
    <property type="project" value="UniProtKB-EC"/>
</dbReference>
<dbReference type="GO" id="GO:0051287">
    <property type="term" value="F:NAD binding"/>
    <property type="evidence" value="ECO:0007669"/>
    <property type="project" value="InterPro"/>
</dbReference>
<dbReference type="EC" id="1.1.1.22" evidence="3"/>
<keyword evidence="4" id="KW-0560">Oxidoreductase</keyword>
<accession>A0A4Z1GQS5</accession>
<evidence type="ECO:0000256" key="1">
    <source>
        <dbReference type="ARBA" id="ARBA00004701"/>
    </source>
</evidence>
<reference evidence="12 13" key="1">
    <citation type="submission" date="2017-12" db="EMBL/GenBank/DDBJ databases">
        <title>Comparative genomics of Botrytis spp.</title>
        <authorList>
            <person name="Valero-Jimenez C.A."/>
            <person name="Tapia P."/>
            <person name="Veloso J."/>
            <person name="Silva-Moreno E."/>
            <person name="Staats M."/>
            <person name="Valdes J.H."/>
            <person name="Van Kan J.A.L."/>
        </authorList>
    </citation>
    <scope>NUCLEOTIDE SEQUENCE [LARGE SCALE GENOMIC DNA]</scope>
    <source>
        <strain evidence="12 13">Bh0001</strain>
    </source>
</reference>
<protein>
    <recommendedName>
        <fullName evidence="3">UDP-glucose 6-dehydrogenase</fullName>
        <ecNumber evidence="3">1.1.1.22</ecNumber>
    </recommendedName>
</protein>
<name>A0A4Z1GQS5_9HELO</name>
<dbReference type="SMART" id="SM00984">
    <property type="entry name" value="UDPG_MGDP_dh_C"/>
    <property type="match status" value="1"/>
</dbReference>
<dbReference type="InterPro" id="IPR028357">
    <property type="entry name" value="UDPglc_DH_bac"/>
</dbReference>
<feature type="binding site" evidence="9">
    <location>
        <position position="223"/>
    </location>
    <ligand>
        <name>NAD(+)</name>
        <dbReference type="ChEBI" id="CHEBI:57540"/>
    </ligand>
</feature>
<dbReference type="SUPFAM" id="SSF48179">
    <property type="entry name" value="6-phosphogluconate dehydrogenase C-terminal domain-like"/>
    <property type="match status" value="1"/>
</dbReference>
<dbReference type="Pfam" id="PF03720">
    <property type="entry name" value="UDPG_MGDP_dh_C"/>
    <property type="match status" value="1"/>
</dbReference>
<dbReference type="InterPro" id="IPR008927">
    <property type="entry name" value="6-PGluconate_DH-like_C_sf"/>
</dbReference>
<dbReference type="PIRSF" id="PIRSF000124">
    <property type="entry name" value="UDPglc_GDPman_dh"/>
    <property type="match status" value="1"/>
</dbReference>
<dbReference type="AlphaFoldDB" id="A0A4Z1GQS5"/>
<evidence type="ECO:0000256" key="8">
    <source>
        <dbReference type="PIRSR" id="PIRSR500134-2"/>
    </source>
</evidence>
<feature type="binding site" evidence="9">
    <location>
        <position position="436"/>
    </location>
    <ligand>
        <name>NAD(+)</name>
        <dbReference type="ChEBI" id="CHEBI:57540"/>
    </ligand>
</feature>
<dbReference type="SUPFAM" id="SSF51735">
    <property type="entry name" value="NAD(P)-binding Rossmann-fold domains"/>
    <property type="match status" value="1"/>
</dbReference>
<dbReference type="Pfam" id="PF00984">
    <property type="entry name" value="UDPG_MGDP_dh"/>
    <property type="match status" value="1"/>
</dbReference>
<dbReference type="GO" id="GO:0006065">
    <property type="term" value="P:UDP-glucuronate biosynthetic process"/>
    <property type="evidence" value="ECO:0007669"/>
    <property type="project" value="UniProtKB-UniPathway"/>
</dbReference>
<sequence length="637" mass="69486">MPPKDPTPLDTDGSTHDISTAPTTPDGSLTFSPMLQALNLDDGIAFENSLRSENSTHRLVQNVCFVGAGYVGGPTAAMLALQNPQINFTVVDKDTFRINQWNSKHLPIHEQDLAEIIRKCRDGSRAFSFSNDLSTENAESSPEDISEHTDYIHIPARSPNLFFSDNIEECLGEADMIMIAVNTPTKTYGIGAGKATDMTAVESVVQDIGKYAKSGAIIVEKSTVPGGTSEFIKDILAIHRPNEIFPILSSPEFLSAGSAVQDLLHPDRILIGSSHSHTSTLAAHSLASLYHWIPSQKLIHTSTASSELSKLVSNAMLAQRISSINSISAICEAINADIDEVSLAVGLDSRIGGKYLKAGIGFGGSCFGKDIKSLIYLAERLGMDEVVAYWESVLVVNEWQRKRWVERIVKKMGGGLRGKKVVVLGYTFKRGTGDVRESLAREVIRMLGEEKPGEIVVWDDGCHRDVLKEEVKGVASARVEEDLYMACERADALLICRELEDSTKGGSEKLVDPRPFFGCPSEMDLLELRGYLSSQSCAEVDVYDPLGRLYPEPPCEEGCTKCEYGRNTNVSAEQVIDWKRIVKGMKAPRWMFDGRGVVDRTEMEKIGKDVGVEVRVVGVGVGMGMGMGGMDGRLICG</sequence>
<evidence type="ECO:0000256" key="4">
    <source>
        <dbReference type="ARBA" id="ARBA00023002"/>
    </source>
</evidence>
<evidence type="ECO:0000256" key="2">
    <source>
        <dbReference type="ARBA" id="ARBA00006601"/>
    </source>
</evidence>
<dbReference type="Proteomes" id="UP000297814">
    <property type="component" value="Unassembled WGS sequence"/>
</dbReference>
<feature type="binding site" evidence="9">
    <location>
        <position position="369"/>
    </location>
    <ligand>
        <name>NAD(+)</name>
        <dbReference type="ChEBI" id="CHEBI:57540"/>
    </ligand>
</feature>
<evidence type="ECO:0000256" key="3">
    <source>
        <dbReference type="ARBA" id="ARBA00012954"/>
    </source>
</evidence>
<dbReference type="NCBIfam" id="TIGR03026">
    <property type="entry name" value="NDP-sugDHase"/>
    <property type="match status" value="1"/>
</dbReference>
<feature type="binding site" evidence="8">
    <location>
        <position position="363"/>
    </location>
    <ligand>
        <name>substrate</name>
    </ligand>
</feature>
<dbReference type="UniPathway" id="UPA00038">
    <property type="reaction ID" value="UER00491"/>
</dbReference>
<dbReference type="Gene3D" id="3.40.50.720">
    <property type="entry name" value="NAD(P)-binding Rossmann-like Domain"/>
    <property type="match status" value="2"/>
</dbReference>
<proteinExistence type="inferred from homology"/>